<proteinExistence type="predicted"/>
<name>A0A1H4LCV4_9NOCA</name>
<protein>
    <submittedName>
        <fullName evidence="1">Uncharacterized protein</fullName>
    </submittedName>
</protein>
<dbReference type="AlphaFoldDB" id="A0A1H4LCV4"/>
<dbReference type="Proteomes" id="UP000183561">
    <property type="component" value="Unassembled WGS sequence"/>
</dbReference>
<gene>
    <name evidence="1" type="ORF">SAMN04490239_1215</name>
</gene>
<reference evidence="2" key="1">
    <citation type="submission" date="2016-10" db="EMBL/GenBank/DDBJ databases">
        <authorList>
            <person name="Varghese N."/>
            <person name="Submissions S."/>
        </authorList>
    </citation>
    <scope>NUCLEOTIDE SEQUENCE [LARGE SCALE GENOMIC DNA]</scope>
    <source>
        <strain evidence="2">DSM 44498</strain>
    </source>
</reference>
<keyword evidence="2" id="KW-1185">Reference proteome</keyword>
<sequence>MLNVVLLVIVLAAGMAGVSALHRISRRSAPQAYRSAP</sequence>
<dbReference type="EMBL" id="FNSV01000005">
    <property type="protein sequence ID" value="SEB68523.1"/>
    <property type="molecule type" value="Genomic_DNA"/>
</dbReference>
<evidence type="ECO:0000313" key="2">
    <source>
        <dbReference type="Proteomes" id="UP000183561"/>
    </source>
</evidence>
<organism evidence="1 2">
    <name type="scientific">Rhodococcus koreensis</name>
    <dbReference type="NCBI Taxonomy" id="99653"/>
    <lineage>
        <taxon>Bacteria</taxon>
        <taxon>Bacillati</taxon>
        <taxon>Actinomycetota</taxon>
        <taxon>Actinomycetes</taxon>
        <taxon>Mycobacteriales</taxon>
        <taxon>Nocardiaceae</taxon>
        <taxon>Rhodococcus</taxon>
    </lineage>
</organism>
<accession>A0A1H4LCV4</accession>
<evidence type="ECO:0000313" key="1">
    <source>
        <dbReference type="EMBL" id="SEB68523.1"/>
    </source>
</evidence>